<evidence type="ECO:0000313" key="1">
    <source>
        <dbReference type="EMBL" id="TGZ56500.1"/>
    </source>
</evidence>
<dbReference type="AlphaFoldDB" id="A0A4S2L1V4"/>
<gene>
    <name evidence="1" type="ORF">DBV15_07146</name>
</gene>
<dbReference type="Proteomes" id="UP000310200">
    <property type="component" value="Unassembled WGS sequence"/>
</dbReference>
<comment type="caution">
    <text evidence="1">The sequence shown here is derived from an EMBL/GenBank/DDBJ whole genome shotgun (WGS) entry which is preliminary data.</text>
</comment>
<sequence>MRSGEAAWSSVVQWLTLKVTHSQKAWVYECGRNSTAYIAIGFRCTASTESQASQNSKEIPFFEISRVFDIFVIHSSPDPVSIFSFRSSGIATFDRATKHETPILSTL</sequence>
<organism evidence="1 2">
    <name type="scientific">Temnothorax longispinosus</name>
    <dbReference type="NCBI Taxonomy" id="300112"/>
    <lineage>
        <taxon>Eukaryota</taxon>
        <taxon>Metazoa</taxon>
        <taxon>Ecdysozoa</taxon>
        <taxon>Arthropoda</taxon>
        <taxon>Hexapoda</taxon>
        <taxon>Insecta</taxon>
        <taxon>Pterygota</taxon>
        <taxon>Neoptera</taxon>
        <taxon>Endopterygota</taxon>
        <taxon>Hymenoptera</taxon>
        <taxon>Apocrita</taxon>
        <taxon>Aculeata</taxon>
        <taxon>Formicoidea</taxon>
        <taxon>Formicidae</taxon>
        <taxon>Myrmicinae</taxon>
        <taxon>Temnothorax</taxon>
    </lineage>
</organism>
<proteinExistence type="predicted"/>
<reference evidence="1 2" key="1">
    <citation type="journal article" date="2019" name="Philos. Trans. R. Soc. Lond., B, Biol. Sci.">
        <title>Ant behaviour and brain gene expression of defending hosts depend on the ecological success of the intruding social parasite.</title>
        <authorList>
            <person name="Kaur R."/>
            <person name="Stoldt M."/>
            <person name="Jongepier E."/>
            <person name="Feldmeyer B."/>
            <person name="Menzel F."/>
            <person name="Bornberg-Bauer E."/>
            <person name="Foitzik S."/>
        </authorList>
    </citation>
    <scope>NUCLEOTIDE SEQUENCE [LARGE SCALE GENOMIC DNA]</scope>
    <source>
        <tissue evidence="1">Whole body</tissue>
    </source>
</reference>
<evidence type="ECO:0000313" key="2">
    <source>
        <dbReference type="Proteomes" id="UP000310200"/>
    </source>
</evidence>
<accession>A0A4S2L1V4</accession>
<name>A0A4S2L1V4_9HYME</name>
<protein>
    <submittedName>
        <fullName evidence="1">Uncharacterized protein</fullName>
    </submittedName>
</protein>
<keyword evidence="2" id="KW-1185">Reference proteome</keyword>
<dbReference type="EMBL" id="QBLH01000331">
    <property type="protein sequence ID" value="TGZ56500.1"/>
    <property type="molecule type" value="Genomic_DNA"/>
</dbReference>